<dbReference type="GO" id="GO:0003677">
    <property type="term" value="F:DNA binding"/>
    <property type="evidence" value="ECO:0007669"/>
    <property type="project" value="UniProtKB-KW"/>
</dbReference>
<organism evidence="3 4">
    <name type="scientific">Streptomyces katrae</name>
    <dbReference type="NCBI Taxonomy" id="68223"/>
    <lineage>
        <taxon>Bacteria</taxon>
        <taxon>Bacillati</taxon>
        <taxon>Actinomycetota</taxon>
        <taxon>Actinomycetes</taxon>
        <taxon>Kitasatosporales</taxon>
        <taxon>Streptomycetaceae</taxon>
        <taxon>Streptomyces</taxon>
    </lineage>
</organism>
<dbReference type="InterPro" id="IPR001387">
    <property type="entry name" value="Cro/C1-type_HTH"/>
</dbReference>
<dbReference type="AlphaFoldDB" id="A0A0F4K1D8"/>
<dbReference type="Gene3D" id="1.10.260.40">
    <property type="entry name" value="lambda repressor-like DNA-binding domains"/>
    <property type="match status" value="1"/>
</dbReference>
<accession>A0A0F4K1D8</accession>
<gene>
    <name evidence="3" type="ORF">VR44_02450</name>
</gene>
<dbReference type="SUPFAM" id="SSF50475">
    <property type="entry name" value="FMN-binding split barrel"/>
    <property type="match status" value="1"/>
</dbReference>
<feature type="domain" description="HTH cro/C1-type" evidence="2">
    <location>
        <begin position="21"/>
        <end position="75"/>
    </location>
</feature>
<dbReference type="SUPFAM" id="SSF47413">
    <property type="entry name" value="lambda repressor-like DNA-binding domains"/>
    <property type="match status" value="1"/>
</dbReference>
<dbReference type="Pfam" id="PF13560">
    <property type="entry name" value="HTH_31"/>
    <property type="match status" value="1"/>
</dbReference>
<dbReference type="InterPro" id="IPR024747">
    <property type="entry name" value="Pyridox_Oxase-rel"/>
</dbReference>
<proteinExistence type="predicted"/>
<dbReference type="Gene3D" id="2.30.110.10">
    <property type="entry name" value="Electron Transport, Fmn-binding Protein, Chain A"/>
    <property type="match status" value="1"/>
</dbReference>
<keyword evidence="4" id="KW-1185">Reference proteome</keyword>
<dbReference type="OrthoDB" id="7062584at2"/>
<sequence length="226" mass="24214">MRPPSRSRRADIMTTELGRRLAARRAAAGMSRHELGEHCGADAHYIASLEDDAALPTVGVLVRLAEALGTTVDALAGPRTPGDPVRPARPPHTDAQPVVLDEQECRRLLGVRGIGRVAVFTVDGPAVHPVNYLIADGEVAFRTRADTVLARAASTEAAFEAEKIDEVAARGWSVLAVGVLEAASHPEALERLAEAAHATPWAGGGRTHWMKLAPRRLTGRRVEFRP</sequence>
<dbReference type="InterPro" id="IPR012349">
    <property type="entry name" value="Split_barrel_FMN-bd"/>
</dbReference>
<dbReference type="Pfam" id="PF12900">
    <property type="entry name" value="Pyridox_ox_2"/>
    <property type="match status" value="1"/>
</dbReference>
<evidence type="ECO:0000313" key="3">
    <source>
        <dbReference type="EMBL" id="KJY39036.1"/>
    </source>
</evidence>
<dbReference type="CDD" id="cd00093">
    <property type="entry name" value="HTH_XRE"/>
    <property type="match status" value="1"/>
</dbReference>
<protein>
    <submittedName>
        <fullName evidence="3">DNA-binding protein</fullName>
    </submittedName>
</protein>
<dbReference type="PROSITE" id="PS50943">
    <property type="entry name" value="HTH_CROC1"/>
    <property type="match status" value="1"/>
</dbReference>
<name>A0A0F4K1D8_9ACTN</name>
<comment type="caution">
    <text evidence="3">The sequence shown here is derived from an EMBL/GenBank/DDBJ whole genome shotgun (WGS) entry which is preliminary data.</text>
</comment>
<dbReference type="SMART" id="SM00530">
    <property type="entry name" value="HTH_XRE"/>
    <property type="match status" value="1"/>
</dbReference>
<evidence type="ECO:0000256" key="1">
    <source>
        <dbReference type="SAM" id="MobiDB-lite"/>
    </source>
</evidence>
<evidence type="ECO:0000259" key="2">
    <source>
        <dbReference type="PROSITE" id="PS50943"/>
    </source>
</evidence>
<evidence type="ECO:0000313" key="4">
    <source>
        <dbReference type="Proteomes" id="UP000033551"/>
    </source>
</evidence>
<reference evidence="3 4" key="1">
    <citation type="submission" date="2015-02" db="EMBL/GenBank/DDBJ databases">
        <authorList>
            <person name="Ju K.-S."/>
            <person name="Doroghazi J.R."/>
            <person name="Metcalf W."/>
        </authorList>
    </citation>
    <scope>NUCLEOTIDE SEQUENCE [LARGE SCALE GENOMIC DNA]</scope>
    <source>
        <strain evidence="3 4">NRRL ISP-5550</strain>
    </source>
</reference>
<dbReference type="PATRIC" id="fig|68223.7.peg.6780"/>
<dbReference type="Proteomes" id="UP000033551">
    <property type="component" value="Unassembled WGS sequence"/>
</dbReference>
<feature type="region of interest" description="Disordered" evidence="1">
    <location>
        <begin position="75"/>
        <end position="94"/>
    </location>
</feature>
<dbReference type="EMBL" id="JZWV01000036">
    <property type="protein sequence ID" value="KJY39036.1"/>
    <property type="molecule type" value="Genomic_DNA"/>
</dbReference>
<dbReference type="InterPro" id="IPR010982">
    <property type="entry name" value="Lambda_DNA-bd_dom_sf"/>
</dbReference>
<keyword evidence="3" id="KW-0238">DNA-binding</keyword>